<comment type="catalytic activity">
    <reaction evidence="1">
        <text>S-ubiquitinyl-[E2 ubiquitin-conjugating enzyme]-L-cysteine + [acceptor protein]-L-lysine = [E2 ubiquitin-conjugating enzyme]-L-cysteine + N(6)-ubiquitinyl-[acceptor protein]-L-lysine.</text>
        <dbReference type="EC" id="2.3.2.27"/>
    </reaction>
</comment>
<dbReference type="GO" id="GO:0071596">
    <property type="term" value="P:ubiquitin-dependent protein catabolic process via the N-end rule pathway"/>
    <property type="evidence" value="ECO:0007669"/>
    <property type="project" value="UniProtKB-UniRule"/>
</dbReference>
<organism evidence="3 4">
    <name type="scientific">Panagrolaimus davidi</name>
    <dbReference type="NCBI Taxonomy" id="227884"/>
    <lineage>
        <taxon>Eukaryota</taxon>
        <taxon>Metazoa</taxon>
        <taxon>Ecdysozoa</taxon>
        <taxon>Nematoda</taxon>
        <taxon>Chromadorea</taxon>
        <taxon>Rhabditida</taxon>
        <taxon>Tylenchina</taxon>
        <taxon>Panagrolaimomorpha</taxon>
        <taxon>Panagrolaimoidea</taxon>
        <taxon>Panagrolaimidae</taxon>
        <taxon>Panagrolaimus</taxon>
    </lineage>
</organism>
<dbReference type="WBParaSite" id="PDA_v2.g5051.t1">
    <property type="protein sequence ID" value="PDA_v2.g5051.t1"/>
    <property type="gene ID" value="PDA_v2.g5051"/>
</dbReference>
<dbReference type="Proteomes" id="UP000887578">
    <property type="component" value="Unplaced"/>
</dbReference>
<evidence type="ECO:0000313" key="4">
    <source>
        <dbReference type="WBParaSite" id="PDA_v2.g5051.t1"/>
    </source>
</evidence>
<keyword evidence="1" id="KW-0863">Zinc-finger</keyword>
<dbReference type="AlphaFoldDB" id="A0A914QN28"/>
<name>A0A914QN28_9BILA</name>
<keyword evidence="2" id="KW-0472">Membrane</keyword>
<protein>
    <recommendedName>
        <fullName evidence="1">E3 ubiquitin-protein ligase</fullName>
        <ecNumber evidence="1">2.3.2.27</ecNumber>
    </recommendedName>
</protein>
<feature type="transmembrane region" description="Helical" evidence="2">
    <location>
        <begin position="542"/>
        <end position="560"/>
    </location>
</feature>
<dbReference type="InterPro" id="IPR039164">
    <property type="entry name" value="UBR1-like"/>
</dbReference>
<evidence type="ECO:0000313" key="3">
    <source>
        <dbReference type="Proteomes" id="UP000887578"/>
    </source>
</evidence>
<sequence length="700" mass="81034">MVAQLLQELPPASREGGKVAERIVHISVQICSGSNICSWLQKEINIIQCVLRSAIMMSVYKSRPLQINHSPVRFYSSTPGDFILRFSSEYLVVAIEENPFYEKNADLFVLTDSQNLLVHQPIAKTIFNSETLIEMYMRHIELFQGFTTEWRIVSGDHRTHDWIVSAQRSYNVEFEACSLPMHNLLQHATTPKDCEYFYKHVLESLNTWFKAIKLDKSPTDTNTPPYCITFHIPLHRHLATLIFQMQTHHCTGLLNQLTKDEAFLRKCILHPIRIHVARAQFYAGMWLRNGQGMRIALPYHITKFKQKLLNKSSDLYSNTLSIIDKLEAEKNWIKENTNESILSLHISVYENSLEAAAFDSINAKNDALKWNKIKLNKLFSSGLFVQNPFEFPRQQEANQKKELEVMKFKANQKLLNPVQTTPSKNVQITNSAPAQMPISSNNNKNENININVQPGSFNPQSFTPEPIDPSIPLPSQEILRDLSKETELIRASDEKSADINADEYYKYFWCLKLSVRVKRISGYFSGTNLIQLLFFQKVATNFSIFLLFFDLFNISLAFRIEYLNYQLLYILSIFGPLALIFGVNVETYFNFAFVTAYFATIIRIIINGILIWIYYDKMLDSRDTEEKFQRFLNMATHENLTDKFEELPPHRNSNLFRTIYPFTVLMGICGIMILLQIWALAVAIPRSHSWIKKKGTHVKK</sequence>
<comment type="pathway">
    <text evidence="1">Protein modification; protein ubiquitination.</text>
</comment>
<comment type="similarity">
    <text evidence="1">Belongs to the E3 ubiquitin-protein ligase UBR1-like family.</text>
</comment>
<dbReference type="GO" id="GO:0061630">
    <property type="term" value="F:ubiquitin protein ligase activity"/>
    <property type="evidence" value="ECO:0007669"/>
    <property type="project" value="UniProtKB-UniRule"/>
</dbReference>
<dbReference type="PANTHER" id="PTHR21497">
    <property type="entry name" value="UBIQUITIN LIGASE E3 ALPHA-RELATED"/>
    <property type="match status" value="1"/>
</dbReference>
<evidence type="ECO:0000256" key="2">
    <source>
        <dbReference type="SAM" id="Phobius"/>
    </source>
</evidence>
<dbReference type="GO" id="GO:0005737">
    <property type="term" value="C:cytoplasm"/>
    <property type="evidence" value="ECO:0007669"/>
    <property type="project" value="TreeGrafter"/>
</dbReference>
<keyword evidence="1" id="KW-0833">Ubl conjugation pathway</keyword>
<reference evidence="4" key="1">
    <citation type="submission" date="2022-11" db="UniProtKB">
        <authorList>
            <consortium name="WormBaseParasite"/>
        </authorList>
    </citation>
    <scope>IDENTIFICATION</scope>
</reference>
<dbReference type="GO" id="GO:0000151">
    <property type="term" value="C:ubiquitin ligase complex"/>
    <property type="evidence" value="ECO:0007669"/>
    <property type="project" value="TreeGrafter"/>
</dbReference>
<feature type="transmembrane region" description="Helical" evidence="2">
    <location>
        <begin position="567"/>
        <end position="585"/>
    </location>
</feature>
<accession>A0A914QN28</accession>
<proteinExistence type="inferred from homology"/>
<dbReference type="EC" id="2.3.2.27" evidence="1"/>
<dbReference type="GO" id="GO:0008270">
    <property type="term" value="F:zinc ion binding"/>
    <property type="evidence" value="ECO:0007669"/>
    <property type="project" value="UniProtKB-UniRule"/>
</dbReference>
<keyword evidence="1" id="KW-0479">Metal-binding</keyword>
<keyword evidence="2" id="KW-1133">Transmembrane helix</keyword>
<comment type="function">
    <text evidence="1">Ubiquitin ligase protein which is a component of the N-end rule pathway. Recognizes and binds to proteins bearing specific N-terminal residues that are destabilizing according to the N-end rule, leading to their ubiquitination and subsequent degradation.</text>
</comment>
<keyword evidence="1" id="KW-0862">Zinc</keyword>
<dbReference type="GO" id="GO:0016567">
    <property type="term" value="P:protein ubiquitination"/>
    <property type="evidence" value="ECO:0007669"/>
    <property type="project" value="UniProtKB-UniRule"/>
</dbReference>
<evidence type="ECO:0000256" key="1">
    <source>
        <dbReference type="RuleBase" id="RU366018"/>
    </source>
</evidence>
<dbReference type="PANTHER" id="PTHR21497:SF39">
    <property type="entry name" value="E3 UBIQUITIN-PROTEIN LIGASE UBR3"/>
    <property type="match status" value="1"/>
</dbReference>
<keyword evidence="2" id="KW-0812">Transmembrane</keyword>
<keyword evidence="3" id="KW-1185">Reference proteome</keyword>
<feature type="transmembrane region" description="Helical" evidence="2">
    <location>
        <begin position="659"/>
        <end position="684"/>
    </location>
</feature>
<keyword evidence="1" id="KW-0808">Transferase</keyword>
<feature type="transmembrane region" description="Helical" evidence="2">
    <location>
        <begin position="591"/>
        <end position="615"/>
    </location>
</feature>